<evidence type="ECO:0000313" key="1">
    <source>
        <dbReference type="EMBL" id="MBB4927775.1"/>
    </source>
</evidence>
<protein>
    <submittedName>
        <fullName evidence="1">Uncharacterized protein</fullName>
    </submittedName>
</protein>
<dbReference type="Proteomes" id="UP000540506">
    <property type="component" value="Unassembled WGS sequence"/>
</dbReference>
<organism evidence="1 2">
    <name type="scientific">Kitasatospora kifunensis</name>
    <name type="common">Streptomyces kifunensis</name>
    <dbReference type="NCBI Taxonomy" id="58351"/>
    <lineage>
        <taxon>Bacteria</taxon>
        <taxon>Bacillati</taxon>
        <taxon>Actinomycetota</taxon>
        <taxon>Actinomycetes</taxon>
        <taxon>Kitasatosporales</taxon>
        <taxon>Streptomycetaceae</taxon>
        <taxon>Kitasatospora</taxon>
    </lineage>
</organism>
<name>A0A7W7R989_KITKI</name>
<sequence>MSGELPEQPSVNHGIQQSGGHMQIGNQAVGRGAQAVTGGVSFGAAGSVQGADAGELLALIERLLTEHRDALPEQDGVRVELRRLREELEEAEPQPGVLRRALERLTSFVQPVAPLVVAAGQLAQAVEGALGH</sequence>
<gene>
    <name evidence="1" type="ORF">FHR34_006870</name>
</gene>
<reference evidence="1 2" key="1">
    <citation type="submission" date="2020-08" db="EMBL/GenBank/DDBJ databases">
        <title>Sequencing the genomes of 1000 actinobacteria strains.</title>
        <authorList>
            <person name="Klenk H.-P."/>
        </authorList>
    </citation>
    <scope>NUCLEOTIDE SEQUENCE [LARGE SCALE GENOMIC DNA]</scope>
    <source>
        <strain evidence="1 2">DSM 41654</strain>
    </source>
</reference>
<proteinExistence type="predicted"/>
<keyword evidence="2" id="KW-1185">Reference proteome</keyword>
<dbReference type="AlphaFoldDB" id="A0A7W7R989"/>
<dbReference type="EMBL" id="JACHJV010000002">
    <property type="protein sequence ID" value="MBB4927775.1"/>
    <property type="molecule type" value="Genomic_DNA"/>
</dbReference>
<dbReference type="RefSeq" id="WP_184944450.1">
    <property type="nucleotide sequence ID" value="NZ_JACHJV010000002.1"/>
</dbReference>
<evidence type="ECO:0000313" key="2">
    <source>
        <dbReference type="Proteomes" id="UP000540506"/>
    </source>
</evidence>
<accession>A0A7W7R989</accession>
<comment type="caution">
    <text evidence="1">The sequence shown here is derived from an EMBL/GenBank/DDBJ whole genome shotgun (WGS) entry which is preliminary data.</text>
</comment>